<name>A0A9N9RX87_9DIPT</name>
<dbReference type="Proteomes" id="UP001153620">
    <property type="component" value="Chromosome 3"/>
</dbReference>
<accession>A0A9N9RX87</accession>
<keyword evidence="4" id="KW-1185">Reference proteome</keyword>
<feature type="domain" description="ZAD" evidence="2">
    <location>
        <begin position="9"/>
        <end position="90"/>
    </location>
</feature>
<gene>
    <name evidence="3" type="ORF">CHIRRI_LOCUS9543</name>
</gene>
<dbReference type="PANTHER" id="PTHR10773">
    <property type="entry name" value="DNA-DIRECTED RNA POLYMERASES I, II, AND III SUBUNIT RPABC2"/>
    <property type="match status" value="1"/>
</dbReference>
<dbReference type="OrthoDB" id="8016451at2759"/>
<evidence type="ECO:0000313" key="4">
    <source>
        <dbReference type="Proteomes" id="UP001153620"/>
    </source>
</evidence>
<dbReference type="InterPro" id="IPR012934">
    <property type="entry name" value="Znf_AD"/>
</dbReference>
<dbReference type="SMART" id="SM00868">
    <property type="entry name" value="zf-AD"/>
    <property type="match status" value="1"/>
</dbReference>
<proteinExistence type="predicted"/>
<evidence type="ECO:0000259" key="2">
    <source>
        <dbReference type="SMART" id="SM00868"/>
    </source>
</evidence>
<dbReference type="GO" id="GO:0008270">
    <property type="term" value="F:zinc ion binding"/>
    <property type="evidence" value="ECO:0007669"/>
    <property type="project" value="InterPro"/>
</dbReference>
<feature type="region of interest" description="Disordered" evidence="1">
    <location>
        <begin position="140"/>
        <end position="173"/>
    </location>
</feature>
<protein>
    <recommendedName>
        <fullName evidence="2">ZAD domain-containing protein</fullName>
    </recommendedName>
</protein>
<dbReference type="AlphaFoldDB" id="A0A9N9RX87"/>
<dbReference type="EMBL" id="OU895879">
    <property type="protein sequence ID" value="CAG9806688.1"/>
    <property type="molecule type" value="Genomic_DNA"/>
</dbReference>
<evidence type="ECO:0000313" key="3">
    <source>
        <dbReference type="EMBL" id="CAG9806688.1"/>
    </source>
</evidence>
<reference evidence="3" key="1">
    <citation type="submission" date="2022-01" db="EMBL/GenBank/DDBJ databases">
        <authorList>
            <person name="King R."/>
        </authorList>
    </citation>
    <scope>NUCLEOTIDE SEQUENCE</scope>
</reference>
<reference evidence="3" key="2">
    <citation type="submission" date="2022-10" db="EMBL/GenBank/DDBJ databases">
        <authorList>
            <consortium name="ENA_rothamsted_submissions"/>
            <consortium name="culmorum"/>
            <person name="King R."/>
        </authorList>
    </citation>
    <scope>NUCLEOTIDE SEQUENCE</scope>
</reference>
<organism evidence="3 4">
    <name type="scientific">Chironomus riparius</name>
    <dbReference type="NCBI Taxonomy" id="315576"/>
    <lineage>
        <taxon>Eukaryota</taxon>
        <taxon>Metazoa</taxon>
        <taxon>Ecdysozoa</taxon>
        <taxon>Arthropoda</taxon>
        <taxon>Hexapoda</taxon>
        <taxon>Insecta</taxon>
        <taxon>Pterygota</taxon>
        <taxon>Neoptera</taxon>
        <taxon>Endopterygota</taxon>
        <taxon>Diptera</taxon>
        <taxon>Nematocera</taxon>
        <taxon>Chironomoidea</taxon>
        <taxon>Chironomidae</taxon>
        <taxon>Chironominae</taxon>
        <taxon>Chironomus</taxon>
    </lineage>
</organism>
<dbReference type="Gene3D" id="3.40.1800.20">
    <property type="match status" value="1"/>
</dbReference>
<sequence length="407" mass="47272">MNNIKEQKICLLCNVKIDLINEFVRISDNFIKIDSTYTPFHEILRDILSFDELNNQIISSAVCKICHSRVLDFYNFKIKCKANITVQFEKIDDSPKELDENRLCDNSIVFTTVQIVKNYIKKYSVQEIKENESTKELVIRPREKSNEDEQVSSSTSINAFQGQENNSSIKDEPVDVNNKAENVEVKIEPMEIKEEGLPGDILGIDIDEFTSQEENTSSSSDNYLYKLPAFQENRIFDGNRFVSRSEIIQRKSSKEQHKKRARRPDLWAATVQKKLRTLGQPYRSVKGYLVAAKTVGPPCNCKKDCSNKVNESNRSLNFKEYWRLECINEKKKFILNHIKLVRPQRALTKNRAYSRIMHHFLDVLNYDGSSEQIKVCKKMFCQTLNISNSVITNAFKIKDQYLDIDKC</sequence>
<evidence type="ECO:0000256" key="1">
    <source>
        <dbReference type="SAM" id="MobiDB-lite"/>
    </source>
</evidence>
<dbReference type="GO" id="GO:0005634">
    <property type="term" value="C:nucleus"/>
    <property type="evidence" value="ECO:0007669"/>
    <property type="project" value="InterPro"/>
</dbReference>
<feature type="compositionally biased region" description="Polar residues" evidence="1">
    <location>
        <begin position="151"/>
        <end position="168"/>
    </location>
</feature>
<dbReference type="PANTHER" id="PTHR10773:SF19">
    <property type="match status" value="1"/>
</dbReference>